<dbReference type="SUPFAM" id="SSF55347">
    <property type="entry name" value="Glyceraldehyde-3-phosphate dehydrogenase-like, C-terminal domain"/>
    <property type="match status" value="1"/>
</dbReference>
<dbReference type="Proteomes" id="UP000322214">
    <property type="component" value="Chromosome"/>
</dbReference>
<sequence length="441" mass="48382">MHREPTDQTTTNSSRRSFLAAGTAMSVGAAAASALPRPAFGYHNSVDDAIKVGLVGCGGRGTGALMNVIEADSRTQVGALADAFRDRVDITVDALKTEHPDNLKVTDDTIFTGVDCHERLVNADIDVVLLATPPHFRPAQMEAAVRAGKHVFCEKPVAVDVPGARRVLAACEEAESKGLSVVSGLCWRYSGGVNEVIGRIQEGAIGDIRAIETNYLTGTLWYRTPPKGVEWSSMENQLRNWLYFSWLSGDHTAEQHIHSIDKALWLMGDVPPVSCHAMGGRLARTEEKWGNVYDHFATNFEWADGRKAFSQCRQMSGCFNQTDDMVYGTDGIAKILSFSIQNADGEWKYKGPEKGGRMYVNEHIALLKSIRTGAPINNGSYMVNSTLMALMARDAAYTGKKIVWDEYLKSEVVLGPDSYDDADYQPDRVAIPGKNGKRKIW</sequence>
<accession>A0A5B9PFY2</accession>
<organism evidence="3 4">
    <name type="scientific">Mariniblastus fucicola</name>
    <dbReference type="NCBI Taxonomy" id="980251"/>
    <lineage>
        <taxon>Bacteria</taxon>
        <taxon>Pseudomonadati</taxon>
        <taxon>Planctomycetota</taxon>
        <taxon>Planctomycetia</taxon>
        <taxon>Pirellulales</taxon>
        <taxon>Pirellulaceae</taxon>
        <taxon>Mariniblastus</taxon>
    </lineage>
</organism>
<dbReference type="KEGG" id="mff:MFFC18_35630"/>
<dbReference type="PANTHER" id="PTHR43818:SF5">
    <property type="entry name" value="OXIDOREDUCTASE FAMILY PROTEIN"/>
    <property type="match status" value="1"/>
</dbReference>
<dbReference type="InterPro" id="IPR055170">
    <property type="entry name" value="GFO_IDH_MocA-like_dom"/>
</dbReference>
<proteinExistence type="predicted"/>
<dbReference type="PANTHER" id="PTHR43818">
    <property type="entry name" value="BCDNA.GH03377"/>
    <property type="match status" value="1"/>
</dbReference>
<protein>
    <submittedName>
        <fullName evidence="3">Inositol 2-dehydrogenase</fullName>
        <ecNumber evidence="3">1.1.1.18</ecNumber>
    </submittedName>
</protein>
<dbReference type="Pfam" id="PF01408">
    <property type="entry name" value="GFO_IDH_MocA"/>
    <property type="match status" value="1"/>
</dbReference>
<dbReference type="InterPro" id="IPR006311">
    <property type="entry name" value="TAT_signal"/>
</dbReference>
<dbReference type="GO" id="GO:0000166">
    <property type="term" value="F:nucleotide binding"/>
    <property type="evidence" value="ECO:0007669"/>
    <property type="project" value="InterPro"/>
</dbReference>
<evidence type="ECO:0000259" key="2">
    <source>
        <dbReference type="Pfam" id="PF22725"/>
    </source>
</evidence>
<dbReference type="EC" id="1.1.1.18" evidence="3"/>
<keyword evidence="3" id="KW-0560">Oxidoreductase</keyword>
<keyword evidence="4" id="KW-1185">Reference proteome</keyword>
<dbReference type="InterPro" id="IPR036291">
    <property type="entry name" value="NAD(P)-bd_dom_sf"/>
</dbReference>
<dbReference type="RefSeq" id="WP_075086225.1">
    <property type="nucleotide sequence ID" value="NZ_CP042912.1"/>
</dbReference>
<feature type="domain" description="Gfo/Idh/MocA-like oxidoreductase N-terminal" evidence="1">
    <location>
        <begin position="50"/>
        <end position="176"/>
    </location>
</feature>
<dbReference type="PROSITE" id="PS51318">
    <property type="entry name" value="TAT"/>
    <property type="match status" value="1"/>
</dbReference>
<dbReference type="Pfam" id="PF22725">
    <property type="entry name" value="GFO_IDH_MocA_C3"/>
    <property type="match status" value="1"/>
</dbReference>
<reference evidence="3 4" key="1">
    <citation type="submission" date="2019-08" db="EMBL/GenBank/DDBJ databases">
        <title>Deep-cultivation of Planctomycetes and their phenomic and genomic characterization uncovers novel biology.</title>
        <authorList>
            <person name="Wiegand S."/>
            <person name="Jogler M."/>
            <person name="Boedeker C."/>
            <person name="Pinto D."/>
            <person name="Vollmers J."/>
            <person name="Rivas-Marin E."/>
            <person name="Kohn T."/>
            <person name="Peeters S.H."/>
            <person name="Heuer A."/>
            <person name="Rast P."/>
            <person name="Oberbeckmann S."/>
            <person name="Bunk B."/>
            <person name="Jeske O."/>
            <person name="Meyerdierks A."/>
            <person name="Storesund J.E."/>
            <person name="Kallscheuer N."/>
            <person name="Luecker S."/>
            <person name="Lage O.M."/>
            <person name="Pohl T."/>
            <person name="Merkel B.J."/>
            <person name="Hornburger P."/>
            <person name="Mueller R.-W."/>
            <person name="Bruemmer F."/>
            <person name="Labrenz M."/>
            <person name="Spormann A.M."/>
            <person name="Op den Camp H."/>
            <person name="Overmann J."/>
            <person name="Amann R."/>
            <person name="Jetten M.S.M."/>
            <person name="Mascher T."/>
            <person name="Medema M.H."/>
            <person name="Devos D.P."/>
            <person name="Kaster A.-K."/>
            <person name="Ovreas L."/>
            <person name="Rohde M."/>
            <person name="Galperin M.Y."/>
            <person name="Jogler C."/>
        </authorList>
    </citation>
    <scope>NUCLEOTIDE SEQUENCE [LARGE SCALE GENOMIC DNA]</scope>
    <source>
        <strain evidence="3 4">FC18</strain>
    </source>
</reference>
<evidence type="ECO:0000259" key="1">
    <source>
        <dbReference type="Pfam" id="PF01408"/>
    </source>
</evidence>
<dbReference type="Gene3D" id="3.30.360.10">
    <property type="entry name" value="Dihydrodipicolinate Reductase, domain 2"/>
    <property type="match status" value="1"/>
</dbReference>
<dbReference type="STRING" id="980251.GCA_001642875_04389"/>
<evidence type="ECO:0000313" key="3">
    <source>
        <dbReference type="EMBL" id="QEG23662.1"/>
    </source>
</evidence>
<evidence type="ECO:0000313" key="4">
    <source>
        <dbReference type="Proteomes" id="UP000322214"/>
    </source>
</evidence>
<dbReference type="SUPFAM" id="SSF51735">
    <property type="entry name" value="NAD(P)-binding Rossmann-fold domains"/>
    <property type="match status" value="1"/>
</dbReference>
<dbReference type="GO" id="GO:0050112">
    <property type="term" value="F:inositol 2-dehydrogenase (NAD+) activity"/>
    <property type="evidence" value="ECO:0007669"/>
    <property type="project" value="UniProtKB-EC"/>
</dbReference>
<dbReference type="Gene3D" id="3.40.50.720">
    <property type="entry name" value="NAD(P)-binding Rossmann-like Domain"/>
    <property type="match status" value="1"/>
</dbReference>
<dbReference type="AlphaFoldDB" id="A0A5B9PFY2"/>
<feature type="domain" description="GFO/IDH/MocA-like oxidoreductase" evidence="2">
    <location>
        <begin position="199"/>
        <end position="332"/>
    </location>
</feature>
<name>A0A5B9PFY2_9BACT</name>
<dbReference type="InterPro" id="IPR050463">
    <property type="entry name" value="Gfo/Idh/MocA_oxidrdct_glycsds"/>
</dbReference>
<gene>
    <name evidence="3" type="primary">iolG_3</name>
    <name evidence="3" type="ORF">MFFC18_35630</name>
</gene>
<dbReference type="EMBL" id="CP042912">
    <property type="protein sequence ID" value="QEG23662.1"/>
    <property type="molecule type" value="Genomic_DNA"/>
</dbReference>
<dbReference type="OrthoDB" id="253515at2"/>
<dbReference type="InterPro" id="IPR000683">
    <property type="entry name" value="Gfo/Idh/MocA-like_OxRdtase_N"/>
</dbReference>